<reference evidence="3 4" key="1">
    <citation type="submission" date="2017-05" db="EMBL/GenBank/DDBJ databases">
        <authorList>
            <person name="Song R."/>
            <person name="Chenine A.L."/>
            <person name="Ruprecht R.M."/>
        </authorList>
    </citation>
    <scope>NUCLEOTIDE SEQUENCE [LARGE SCALE GENOMIC DNA]</scope>
    <source>
        <strain evidence="3 4">CECT 8489</strain>
    </source>
</reference>
<dbReference type="SUPFAM" id="SSF54909">
    <property type="entry name" value="Dimeric alpha+beta barrel"/>
    <property type="match status" value="1"/>
</dbReference>
<dbReference type="InterPro" id="IPR011008">
    <property type="entry name" value="Dimeric_a/b-barrel"/>
</dbReference>
<name>A0A238J3V1_9RHOB</name>
<accession>A0A238J3V1</accession>
<feature type="chain" id="PRO_5012466739" description="ABM domain-containing protein" evidence="1">
    <location>
        <begin position="27"/>
        <end position="149"/>
    </location>
</feature>
<evidence type="ECO:0000313" key="3">
    <source>
        <dbReference type="EMBL" id="SMX25368.1"/>
    </source>
</evidence>
<dbReference type="InterPro" id="IPR007138">
    <property type="entry name" value="ABM_dom"/>
</dbReference>
<proteinExistence type="predicted"/>
<evidence type="ECO:0000313" key="4">
    <source>
        <dbReference type="Proteomes" id="UP000201838"/>
    </source>
</evidence>
<keyword evidence="4" id="KW-1185">Reference proteome</keyword>
<protein>
    <recommendedName>
        <fullName evidence="2">ABM domain-containing protein</fullName>
    </recommendedName>
</protein>
<dbReference type="Gene3D" id="3.30.70.100">
    <property type="match status" value="1"/>
</dbReference>
<sequence length="149" mass="15949">MKFLKPLLCSSAMAIGLLTFPLNVPAIAGAHLDATDDIYWVLTLDLAEGQDSAFDALMAEMVVATKAEDGAKSYEWHRSGNTVHIYERYETNSDAGIHLGNFGENFAERFLAILAPTGLAVYGPAEGGVREGLAGFGAVFYDQVGGFAR</sequence>
<dbReference type="OrthoDB" id="2082794at2"/>
<feature type="domain" description="ABM" evidence="2">
    <location>
        <begin position="41"/>
        <end position="99"/>
    </location>
</feature>
<keyword evidence="1" id="KW-0732">Signal</keyword>
<dbReference type="RefSeq" id="WP_141138327.1">
    <property type="nucleotide sequence ID" value="NZ_FXXQ01000015.1"/>
</dbReference>
<evidence type="ECO:0000256" key="1">
    <source>
        <dbReference type="SAM" id="SignalP"/>
    </source>
</evidence>
<dbReference type="EMBL" id="FXXQ01000015">
    <property type="protein sequence ID" value="SMX25368.1"/>
    <property type="molecule type" value="Genomic_DNA"/>
</dbReference>
<organism evidence="3 4">
    <name type="scientific">Boseongicola aestuarii</name>
    <dbReference type="NCBI Taxonomy" id="1470561"/>
    <lineage>
        <taxon>Bacteria</taxon>
        <taxon>Pseudomonadati</taxon>
        <taxon>Pseudomonadota</taxon>
        <taxon>Alphaproteobacteria</taxon>
        <taxon>Rhodobacterales</taxon>
        <taxon>Paracoccaceae</taxon>
        <taxon>Boseongicola</taxon>
    </lineage>
</organism>
<dbReference type="Pfam" id="PF03992">
    <property type="entry name" value="ABM"/>
    <property type="match status" value="1"/>
</dbReference>
<evidence type="ECO:0000259" key="2">
    <source>
        <dbReference type="Pfam" id="PF03992"/>
    </source>
</evidence>
<feature type="signal peptide" evidence="1">
    <location>
        <begin position="1"/>
        <end position="26"/>
    </location>
</feature>
<dbReference type="Proteomes" id="UP000201838">
    <property type="component" value="Unassembled WGS sequence"/>
</dbReference>
<dbReference type="AlphaFoldDB" id="A0A238J3V1"/>
<gene>
    <name evidence="3" type="ORF">BOA8489_03510</name>
</gene>